<accession>E3H6Y4</accession>
<dbReference type="STRING" id="572544.Ilyop_0716"/>
<dbReference type="eggNOG" id="COG2165">
    <property type="taxonomic scope" value="Bacteria"/>
</dbReference>
<dbReference type="OrthoDB" id="93847at2"/>
<evidence type="ECO:0008006" key="3">
    <source>
        <dbReference type="Google" id="ProtNLM"/>
    </source>
</evidence>
<dbReference type="EMBL" id="CP002281">
    <property type="protein sequence ID" value="ADO82503.1"/>
    <property type="molecule type" value="Genomic_DNA"/>
</dbReference>
<protein>
    <recommendedName>
        <fullName evidence="3">Prepilin-type N-terminal cleavage/methylation domain-containing protein</fullName>
    </recommendedName>
</protein>
<evidence type="ECO:0000313" key="2">
    <source>
        <dbReference type="Proteomes" id="UP000006875"/>
    </source>
</evidence>
<proteinExistence type="predicted"/>
<dbReference type="RefSeq" id="WP_013387173.1">
    <property type="nucleotide sequence ID" value="NC_014632.1"/>
</dbReference>
<dbReference type="InterPro" id="IPR012902">
    <property type="entry name" value="N_methyl_site"/>
</dbReference>
<organism evidence="1 2">
    <name type="scientific">Ilyobacter polytropus (strain ATCC 51220 / DSM 2926 / LMG 16218 / CuHBu1)</name>
    <dbReference type="NCBI Taxonomy" id="572544"/>
    <lineage>
        <taxon>Bacteria</taxon>
        <taxon>Fusobacteriati</taxon>
        <taxon>Fusobacteriota</taxon>
        <taxon>Fusobacteriia</taxon>
        <taxon>Fusobacteriales</taxon>
        <taxon>Fusobacteriaceae</taxon>
        <taxon>Ilyobacter</taxon>
    </lineage>
</organism>
<reference evidence="1 2" key="1">
    <citation type="journal article" date="2010" name="Stand. Genomic Sci.">
        <title>Complete genome sequence of Ilyobacter polytropus type strain (CuHbu1).</title>
        <authorList>
            <person name="Sikorski J."/>
            <person name="Chertkov O."/>
            <person name="Lapidus A."/>
            <person name="Nolan M."/>
            <person name="Lucas S."/>
            <person name="Del Rio T.G."/>
            <person name="Tice H."/>
            <person name="Cheng J.F."/>
            <person name="Tapia R."/>
            <person name="Han C."/>
            <person name="Goodwin L."/>
            <person name="Pitluck S."/>
            <person name="Liolios K."/>
            <person name="Ivanova N."/>
            <person name="Mavromatis K."/>
            <person name="Mikhailova N."/>
            <person name="Pati A."/>
            <person name="Chen A."/>
            <person name="Palaniappan K."/>
            <person name="Land M."/>
            <person name="Hauser L."/>
            <person name="Chang Y.J."/>
            <person name="Jeffries C.D."/>
            <person name="Brambilla E."/>
            <person name="Yasawong M."/>
            <person name="Rohde M."/>
            <person name="Pukall R."/>
            <person name="Spring S."/>
            <person name="Goker M."/>
            <person name="Woyke T."/>
            <person name="Bristow J."/>
            <person name="Eisen J.A."/>
            <person name="Markowitz V."/>
            <person name="Hugenholtz P."/>
            <person name="Kyrpides N.C."/>
            <person name="Klenk H.P."/>
        </authorList>
    </citation>
    <scope>NUCLEOTIDE SEQUENCE [LARGE SCALE GENOMIC DNA]</scope>
    <source>
        <strain evidence="2">ATCC 51220 / DSM 2926 / LMG 16218 / CuHBu1</strain>
    </source>
</reference>
<dbReference type="NCBIfam" id="TIGR02532">
    <property type="entry name" value="IV_pilin_GFxxxE"/>
    <property type="match status" value="1"/>
</dbReference>
<evidence type="ECO:0000313" key="1">
    <source>
        <dbReference type="EMBL" id="ADO82503.1"/>
    </source>
</evidence>
<sequence length="217" mass="24487">MKRKGFNLIEMIIVGAIIGLVFLLTAPLVKSFGMVNERIRVQNEVDREFAVVSKFIKKQVRSGKNTRENEKLTYTKSDGSEKTIDGVGYSKVFETETDFVNFSDLYYDDLKKKDDDKEGNVLFVEIPSESGSKYAFFVFKEDENQKGQLIYTEVDEDATDFGLVAEEVLMENVSSASFELSSEGVVTFSIDLDVGEFEGKIKDSIRESAVSRIDLKI</sequence>
<name>E3H6Y4_ILYPC</name>
<gene>
    <name evidence="1" type="ordered locus">Ilyop_0716</name>
</gene>
<dbReference type="KEGG" id="ipo:Ilyop_0716"/>
<dbReference type="Proteomes" id="UP000006875">
    <property type="component" value="Chromosome"/>
</dbReference>
<dbReference type="HOGENOM" id="CLU_1330446_0_0_0"/>
<keyword evidence="2" id="KW-1185">Reference proteome</keyword>
<dbReference type="AlphaFoldDB" id="E3H6Y4"/>